<evidence type="ECO:0000256" key="3">
    <source>
        <dbReference type="ARBA" id="ARBA00022741"/>
    </source>
</evidence>
<evidence type="ECO:0000256" key="7">
    <source>
        <dbReference type="SAM" id="MobiDB-lite"/>
    </source>
</evidence>
<dbReference type="InterPro" id="IPR004344">
    <property type="entry name" value="TTL/TTLL_fam"/>
</dbReference>
<dbReference type="PANTHER" id="PTHR12241:SF39">
    <property type="entry name" value="TUBULIN POLYGLUTAMYLASE TTLL9-RELATED"/>
    <property type="match status" value="1"/>
</dbReference>
<feature type="compositionally biased region" description="Basic and acidic residues" evidence="7">
    <location>
        <begin position="10"/>
        <end position="31"/>
    </location>
</feature>
<dbReference type="GO" id="GO:0070740">
    <property type="term" value="F:tubulin-glutamic acid ligase activity"/>
    <property type="evidence" value="ECO:0007669"/>
    <property type="project" value="TreeGrafter"/>
</dbReference>
<dbReference type="PANTHER" id="PTHR12241">
    <property type="entry name" value="TUBULIN POLYGLUTAMYLASE"/>
    <property type="match status" value="1"/>
</dbReference>
<sequence length="449" mass="52820">MKPPVARKPSGRDARDNMKEKEKEIKEREKEREKTPRVLKYRCCYRNTIWDVLKSRGMKECTEGDTEWDLMWADKEWMRDVFDQHHLAEHQRVNHFRNHFELTRKDNLIKNLKRAKRQLEKEDKHSEASKYSFFPTTYLLPSEYALFLEEWKKHPTGTVWIMKPIGRAQGKGIFLFNKLNQISNWKKDYKGMTTPEGVVAPEAYIVQQYLHNPYLVGGKKFDMRIYALVTSYYPLKCYVHRSGFARFSNHRYSNDISNITNNYVHLTNVAVQKTSKSYHAAGCKWNVRNLRQFLISKHGQEAVNELFWEQVILRALCAVQRVMINDKHCFEMYGYDIILDANLKPWLLEVNASPSLSADTEEDHTLKFGVLNDVLDIIDFEHKLKGNEEHMGGFDLIYDQATGFNAETSYLGFHVKPRDINVPRTLGKNPQSIETVRYNQRVQQTSQPI</sequence>
<keyword evidence="3" id="KW-0547">Nucleotide-binding</keyword>
<evidence type="ECO:0000256" key="6">
    <source>
        <dbReference type="SAM" id="Coils"/>
    </source>
</evidence>
<protein>
    <recommendedName>
        <fullName evidence="5">Tubulin--tyrosine ligase-like protein 9</fullName>
    </recommendedName>
</protein>
<dbReference type="AlphaFoldDB" id="A0A2P6NRD8"/>
<dbReference type="Gene3D" id="3.30.470.20">
    <property type="entry name" value="ATP-grasp fold, B domain"/>
    <property type="match status" value="1"/>
</dbReference>
<dbReference type="GO" id="GO:0036064">
    <property type="term" value="C:ciliary basal body"/>
    <property type="evidence" value="ECO:0007669"/>
    <property type="project" value="TreeGrafter"/>
</dbReference>
<dbReference type="PROSITE" id="PS51221">
    <property type="entry name" value="TTL"/>
    <property type="match status" value="1"/>
</dbReference>
<proteinExistence type="inferred from homology"/>
<evidence type="ECO:0000313" key="8">
    <source>
        <dbReference type="EMBL" id="PRP74105.1"/>
    </source>
</evidence>
<evidence type="ECO:0000313" key="9">
    <source>
        <dbReference type="EMBL" id="PRP86531.1"/>
    </source>
</evidence>
<dbReference type="SUPFAM" id="SSF56059">
    <property type="entry name" value="Glutathione synthetase ATP-binding domain-like"/>
    <property type="match status" value="1"/>
</dbReference>
<dbReference type="GO" id="GO:0005524">
    <property type="term" value="F:ATP binding"/>
    <property type="evidence" value="ECO:0007669"/>
    <property type="project" value="UniProtKB-KW"/>
</dbReference>
<reference evidence="9 10" key="1">
    <citation type="journal article" date="2018" name="Genome Biol. Evol.">
        <title>Multiple Roots of Fruiting Body Formation in Amoebozoa.</title>
        <authorList>
            <person name="Hillmann F."/>
            <person name="Forbes G."/>
            <person name="Novohradska S."/>
            <person name="Ferling I."/>
            <person name="Riege K."/>
            <person name="Groth M."/>
            <person name="Westermann M."/>
            <person name="Marz M."/>
            <person name="Spaller T."/>
            <person name="Winckler T."/>
            <person name="Schaap P."/>
            <person name="Glockner G."/>
        </authorList>
    </citation>
    <scope>NUCLEOTIDE SEQUENCE [LARGE SCALE GENOMIC DNA]</scope>
    <source>
        <strain evidence="9 10">Jena</strain>
    </source>
</reference>
<keyword evidence="2" id="KW-0436">Ligase</keyword>
<evidence type="ECO:0000256" key="4">
    <source>
        <dbReference type="ARBA" id="ARBA00022840"/>
    </source>
</evidence>
<evidence type="ECO:0000313" key="10">
    <source>
        <dbReference type="Proteomes" id="UP000241769"/>
    </source>
</evidence>
<name>A0A2P6NRD8_9EUKA</name>
<feature type="region of interest" description="Disordered" evidence="7">
    <location>
        <begin position="1"/>
        <end position="31"/>
    </location>
</feature>
<keyword evidence="4" id="KW-0067">ATP-binding</keyword>
<evidence type="ECO:0000256" key="2">
    <source>
        <dbReference type="ARBA" id="ARBA00022598"/>
    </source>
</evidence>
<evidence type="ECO:0000256" key="1">
    <source>
        <dbReference type="ARBA" id="ARBA00006820"/>
    </source>
</evidence>
<organism evidence="9 10">
    <name type="scientific">Planoprotostelium fungivorum</name>
    <dbReference type="NCBI Taxonomy" id="1890364"/>
    <lineage>
        <taxon>Eukaryota</taxon>
        <taxon>Amoebozoa</taxon>
        <taxon>Evosea</taxon>
        <taxon>Variosea</taxon>
        <taxon>Cavosteliida</taxon>
        <taxon>Cavosteliaceae</taxon>
        <taxon>Planoprotostelium</taxon>
    </lineage>
</organism>
<dbReference type="OrthoDB" id="17921at2759"/>
<comment type="caution">
    <text evidence="9">The sequence shown here is derived from an EMBL/GenBank/DDBJ whole genome shotgun (WGS) entry which is preliminary data.</text>
</comment>
<dbReference type="Pfam" id="PF03133">
    <property type="entry name" value="TTL"/>
    <property type="match status" value="1"/>
</dbReference>
<dbReference type="FunCoup" id="A0A2P6NRD8">
    <property type="interactions" value="2"/>
</dbReference>
<dbReference type="InParanoid" id="A0A2P6NRD8"/>
<dbReference type="EMBL" id="MDYQ01000499">
    <property type="protein sequence ID" value="PRP74105.1"/>
    <property type="molecule type" value="Genomic_DNA"/>
</dbReference>
<dbReference type="Proteomes" id="UP000241769">
    <property type="component" value="Unassembled WGS sequence"/>
</dbReference>
<comment type="similarity">
    <text evidence="1">Belongs to the tubulin--tyrosine ligase family.</text>
</comment>
<evidence type="ECO:0000256" key="5">
    <source>
        <dbReference type="ARBA" id="ARBA00030445"/>
    </source>
</evidence>
<dbReference type="GO" id="GO:0015631">
    <property type="term" value="F:tubulin binding"/>
    <property type="evidence" value="ECO:0007669"/>
    <property type="project" value="TreeGrafter"/>
</dbReference>
<gene>
    <name evidence="9" type="ORF">PROFUN_05313</name>
    <name evidence="8" type="ORF">PROFUN_16417</name>
</gene>
<keyword evidence="6" id="KW-0175">Coiled coil</keyword>
<dbReference type="STRING" id="1890364.A0A2P6NRD8"/>
<dbReference type="GO" id="GO:0000226">
    <property type="term" value="P:microtubule cytoskeleton organization"/>
    <property type="evidence" value="ECO:0007669"/>
    <property type="project" value="TreeGrafter"/>
</dbReference>
<feature type="coiled-coil region" evidence="6">
    <location>
        <begin position="102"/>
        <end position="129"/>
    </location>
</feature>
<dbReference type="EMBL" id="MDYQ01000030">
    <property type="protein sequence ID" value="PRP86531.1"/>
    <property type="molecule type" value="Genomic_DNA"/>
</dbReference>
<keyword evidence="10" id="KW-1185">Reference proteome</keyword>
<accession>A0A2P6NRD8</accession>